<comment type="similarity">
    <text evidence="2 4">Belongs to the SKP1 family.</text>
</comment>
<dbReference type="GO" id="GO:0009867">
    <property type="term" value="P:jasmonic acid mediated signaling pathway"/>
    <property type="evidence" value="ECO:0007669"/>
    <property type="project" value="UniProtKB-ARBA"/>
</dbReference>
<evidence type="ECO:0000313" key="8">
    <source>
        <dbReference type="EMBL" id="KAK2652428.1"/>
    </source>
</evidence>
<proteinExistence type="inferred from homology"/>
<dbReference type="SUPFAM" id="SSF81382">
    <property type="entry name" value="Skp1 dimerisation domain-like"/>
    <property type="match status" value="1"/>
</dbReference>
<comment type="caution">
    <text evidence="8">The sequence shown here is derived from an EMBL/GenBank/DDBJ whole genome shotgun (WGS) entry which is preliminary data.</text>
</comment>
<comment type="subunit">
    <text evidence="4">Part of a SCF (SKP1-cullin-F-box) protein ligase complex.</text>
</comment>
<evidence type="ECO:0000256" key="4">
    <source>
        <dbReference type="PIRNR" id="PIRNR028729"/>
    </source>
</evidence>
<dbReference type="PIRSF" id="PIRSF028729">
    <property type="entry name" value="E3_ubiquit_lig_SCF_Skp"/>
    <property type="match status" value="1"/>
</dbReference>
<evidence type="ECO:0000313" key="9">
    <source>
        <dbReference type="Proteomes" id="UP001280121"/>
    </source>
</evidence>
<accession>A0AAD9X417</accession>
<feature type="domain" description="SKP1 component dimerisation" evidence="6">
    <location>
        <begin position="139"/>
        <end position="185"/>
    </location>
</feature>
<evidence type="ECO:0000256" key="1">
    <source>
        <dbReference type="ARBA" id="ARBA00004906"/>
    </source>
</evidence>
<gene>
    <name evidence="8" type="ORF">Ddye_012284</name>
</gene>
<dbReference type="InterPro" id="IPR011333">
    <property type="entry name" value="SKP1/BTB/POZ_sf"/>
</dbReference>
<dbReference type="SMART" id="SM00512">
    <property type="entry name" value="Skp1"/>
    <property type="match status" value="1"/>
</dbReference>
<dbReference type="AlphaFoldDB" id="A0AAD9X417"/>
<name>A0AAD9X417_9ROSI</name>
<dbReference type="InterPro" id="IPR016897">
    <property type="entry name" value="SKP1"/>
</dbReference>
<evidence type="ECO:0000256" key="2">
    <source>
        <dbReference type="ARBA" id="ARBA00009993"/>
    </source>
</evidence>
<evidence type="ECO:0000256" key="5">
    <source>
        <dbReference type="SAM" id="MobiDB-lite"/>
    </source>
</evidence>
<evidence type="ECO:0000256" key="3">
    <source>
        <dbReference type="ARBA" id="ARBA00022786"/>
    </source>
</evidence>
<sequence>MVVVNIIQQRQQPATASSSSNSAAASSSGDTTEGSVGLLTLQSEDGEVFEVKDTVATQSVTIKGMVDDDCATSTIPVCNVNGRTLAMVIEWWNKHDIGAVSDEKELKEWESQFVIINDKSDRDKVYDLLMAANYLNIPTLMDSCTSAVAEAIKGKTTEEIREFFDIKNDFDEKEEDDLRKEKQWALENEI</sequence>
<comment type="function">
    <text evidence="4">Involved in ubiquitination and subsequent proteasomal degradation of target proteins. Together with CUL1, RBX1 and a F-box protein, it forms a SCF E3 ubiquitin ligase complex. The functional specificity of this complex depends on the type of F-box protein. In the SCF complex, it serves as an adapter that links the F-box protein to CUL1.</text>
</comment>
<dbReference type="InterPro" id="IPR016072">
    <property type="entry name" value="Skp1_comp_dimer"/>
</dbReference>
<feature type="domain" description="SKP1 component POZ" evidence="7">
    <location>
        <begin position="39"/>
        <end position="95"/>
    </location>
</feature>
<keyword evidence="9" id="KW-1185">Reference proteome</keyword>
<dbReference type="InterPro" id="IPR001232">
    <property type="entry name" value="SKP1-like"/>
</dbReference>
<dbReference type="Pfam" id="PF03931">
    <property type="entry name" value="Skp1_POZ"/>
    <property type="match status" value="1"/>
</dbReference>
<keyword evidence="3 4" id="KW-0833">Ubl conjugation pathway</keyword>
<dbReference type="EMBL" id="JANJYI010000004">
    <property type="protein sequence ID" value="KAK2652428.1"/>
    <property type="molecule type" value="Genomic_DNA"/>
</dbReference>
<protein>
    <recommendedName>
        <fullName evidence="4">SKP1-like protein</fullName>
    </recommendedName>
</protein>
<dbReference type="Pfam" id="PF01466">
    <property type="entry name" value="Skp1"/>
    <property type="match status" value="1"/>
</dbReference>
<dbReference type="GO" id="GO:0016567">
    <property type="term" value="P:protein ubiquitination"/>
    <property type="evidence" value="ECO:0007669"/>
    <property type="project" value="UniProtKB-UniRule"/>
</dbReference>
<feature type="compositionally biased region" description="Low complexity" evidence="5">
    <location>
        <begin position="14"/>
        <end position="28"/>
    </location>
</feature>
<dbReference type="Proteomes" id="UP001280121">
    <property type="component" value="Unassembled WGS sequence"/>
</dbReference>
<dbReference type="Gene3D" id="3.30.710.10">
    <property type="entry name" value="Potassium Channel Kv1.1, Chain A"/>
    <property type="match status" value="1"/>
</dbReference>
<evidence type="ECO:0000259" key="7">
    <source>
        <dbReference type="Pfam" id="PF03931"/>
    </source>
</evidence>
<dbReference type="InterPro" id="IPR016073">
    <property type="entry name" value="Skp1_comp_POZ"/>
</dbReference>
<comment type="pathway">
    <text evidence="1 4">Protein modification; protein ubiquitination.</text>
</comment>
<dbReference type="InterPro" id="IPR036296">
    <property type="entry name" value="SKP1-like_dim_sf"/>
</dbReference>
<feature type="region of interest" description="Disordered" evidence="5">
    <location>
        <begin position="13"/>
        <end position="35"/>
    </location>
</feature>
<evidence type="ECO:0000259" key="6">
    <source>
        <dbReference type="Pfam" id="PF01466"/>
    </source>
</evidence>
<dbReference type="SUPFAM" id="SSF54695">
    <property type="entry name" value="POZ domain"/>
    <property type="match status" value="1"/>
</dbReference>
<organism evidence="8 9">
    <name type="scientific">Dipteronia dyeriana</name>
    <dbReference type="NCBI Taxonomy" id="168575"/>
    <lineage>
        <taxon>Eukaryota</taxon>
        <taxon>Viridiplantae</taxon>
        <taxon>Streptophyta</taxon>
        <taxon>Embryophyta</taxon>
        <taxon>Tracheophyta</taxon>
        <taxon>Spermatophyta</taxon>
        <taxon>Magnoliopsida</taxon>
        <taxon>eudicotyledons</taxon>
        <taxon>Gunneridae</taxon>
        <taxon>Pentapetalae</taxon>
        <taxon>rosids</taxon>
        <taxon>malvids</taxon>
        <taxon>Sapindales</taxon>
        <taxon>Sapindaceae</taxon>
        <taxon>Hippocastanoideae</taxon>
        <taxon>Acereae</taxon>
        <taxon>Dipteronia</taxon>
    </lineage>
</organism>
<reference evidence="8" key="1">
    <citation type="journal article" date="2023" name="Plant J.">
        <title>Genome sequences and population genomics provide insights into the demographic history, inbreeding, and mutation load of two 'living fossil' tree species of Dipteronia.</title>
        <authorList>
            <person name="Feng Y."/>
            <person name="Comes H.P."/>
            <person name="Chen J."/>
            <person name="Zhu S."/>
            <person name="Lu R."/>
            <person name="Zhang X."/>
            <person name="Li P."/>
            <person name="Qiu J."/>
            <person name="Olsen K.M."/>
            <person name="Qiu Y."/>
        </authorList>
    </citation>
    <scope>NUCLEOTIDE SEQUENCE</scope>
    <source>
        <strain evidence="8">KIB01</strain>
    </source>
</reference>
<dbReference type="GO" id="GO:0006511">
    <property type="term" value="P:ubiquitin-dependent protein catabolic process"/>
    <property type="evidence" value="ECO:0007669"/>
    <property type="project" value="InterPro"/>
</dbReference>
<dbReference type="PANTHER" id="PTHR11165">
    <property type="entry name" value="SKP1"/>
    <property type="match status" value="1"/>
</dbReference>